<keyword evidence="3" id="KW-0732">Signal</keyword>
<dbReference type="InterPro" id="IPR002227">
    <property type="entry name" value="Tyrosinase_Cu-bd"/>
</dbReference>
<evidence type="ECO:0000256" key="3">
    <source>
        <dbReference type="SAM" id="SignalP"/>
    </source>
</evidence>
<feature type="signal peptide" evidence="3">
    <location>
        <begin position="1"/>
        <end position="18"/>
    </location>
</feature>
<dbReference type="InterPro" id="IPR050316">
    <property type="entry name" value="Tyrosinase/Hemocyanin"/>
</dbReference>
<evidence type="ECO:0000256" key="2">
    <source>
        <dbReference type="ARBA" id="ARBA00023008"/>
    </source>
</evidence>
<sequence length="379" mass="42623">MYLNIASFALGVLAVTGALLPARQVEDSSEVVLVAPQSGHTSGQCTNPVVRREWRKLSREERADYIQAVNCLGNLPHSQDLTPTVFPDDIPPVNGSASLYDDFVYIHMDLNSKIHYTALLLPWHRWYVNTYETLLRDRCGFKGIHPYWDWTMDAHDFEGSEFWKDPDLISGLGGWGDPSKDYAVTDGGFAGFKLSYPTPHVLRRNFTLQPHLTLPKPYAPDPELYANDTFTAEEIQKMVSGFRGDMIGFQRYLGAFTGSHNSLHVIVGGDLGGQCPTDAPPECISGPTFSANDPLFWLHHAMVDKIWYDWQRYDPVNFWTFQGGSVQVIANYDEYEMWPSGAPPLLGLNATMPTDGMFPEMTVHDVMNTTGGYLCYVYE</sequence>
<dbReference type="Proteomes" id="UP000305948">
    <property type="component" value="Unassembled WGS sequence"/>
</dbReference>
<dbReference type="InterPro" id="IPR008922">
    <property type="entry name" value="Di-copper_centre_dom_sf"/>
</dbReference>
<keyword evidence="6" id="KW-1185">Reference proteome</keyword>
<dbReference type="GO" id="GO:0046872">
    <property type="term" value="F:metal ion binding"/>
    <property type="evidence" value="ECO:0007669"/>
    <property type="project" value="UniProtKB-KW"/>
</dbReference>
<reference evidence="5 6" key="1">
    <citation type="journal article" date="2019" name="Nat. Ecol. Evol.">
        <title>Megaphylogeny resolves global patterns of mushroom evolution.</title>
        <authorList>
            <person name="Varga T."/>
            <person name="Krizsan K."/>
            <person name="Foldi C."/>
            <person name="Dima B."/>
            <person name="Sanchez-Garcia M."/>
            <person name="Sanchez-Ramirez S."/>
            <person name="Szollosi G.J."/>
            <person name="Szarkandi J.G."/>
            <person name="Papp V."/>
            <person name="Albert L."/>
            <person name="Andreopoulos W."/>
            <person name="Angelini C."/>
            <person name="Antonin V."/>
            <person name="Barry K.W."/>
            <person name="Bougher N.L."/>
            <person name="Buchanan P."/>
            <person name="Buyck B."/>
            <person name="Bense V."/>
            <person name="Catcheside P."/>
            <person name="Chovatia M."/>
            <person name="Cooper J."/>
            <person name="Damon W."/>
            <person name="Desjardin D."/>
            <person name="Finy P."/>
            <person name="Geml J."/>
            <person name="Haridas S."/>
            <person name="Hughes K."/>
            <person name="Justo A."/>
            <person name="Karasinski D."/>
            <person name="Kautmanova I."/>
            <person name="Kiss B."/>
            <person name="Kocsube S."/>
            <person name="Kotiranta H."/>
            <person name="LaButti K.M."/>
            <person name="Lechner B.E."/>
            <person name="Liimatainen K."/>
            <person name="Lipzen A."/>
            <person name="Lukacs Z."/>
            <person name="Mihaltcheva S."/>
            <person name="Morgado L.N."/>
            <person name="Niskanen T."/>
            <person name="Noordeloos M.E."/>
            <person name="Ohm R.A."/>
            <person name="Ortiz-Santana B."/>
            <person name="Ovrebo C."/>
            <person name="Racz N."/>
            <person name="Riley R."/>
            <person name="Savchenko A."/>
            <person name="Shiryaev A."/>
            <person name="Soop K."/>
            <person name="Spirin V."/>
            <person name="Szebenyi C."/>
            <person name="Tomsovsky M."/>
            <person name="Tulloss R.E."/>
            <person name="Uehling J."/>
            <person name="Grigoriev I.V."/>
            <person name="Vagvolgyi C."/>
            <person name="Papp T."/>
            <person name="Martin F.M."/>
            <person name="Miettinen O."/>
            <person name="Hibbett D.S."/>
            <person name="Nagy L.G."/>
        </authorList>
    </citation>
    <scope>NUCLEOTIDE SEQUENCE [LARGE SCALE GENOMIC DNA]</scope>
    <source>
        <strain evidence="5 6">OMC1185</strain>
    </source>
</reference>
<proteinExistence type="predicted"/>
<dbReference type="GO" id="GO:0016491">
    <property type="term" value="F:oxidoreductase activity"/>
    <property type="evidence" value="ECO:0007669"/>
    <property type="project" value="InterPro"/>
</dbReference>
<gene>
    <name evidence="5" type="ORF">OE88DRAFT_1626514</name>
</gene>
<accession>A0A5C3N8U3</accession>
<dbReference type="PANTHER" id="PTHR11474:SF126">
    <property type="entry name" value="TYROSINASE-LIKE PROTEIN TYR-1-RELATED"/>
    <property type="match status" value="1"/>
</dbReference>
<evidence type="ECO:0000256" key="1">
    <source>
        <dbReference type="ARBA" id="ARBA00022723"/>
    </source>
</evidence>
<dbReference type="OrthoDB" id="6132182at2759"/>
<name>A0A5C3N8U3_9AGAM</name>
<dbReference type="SUPFAM" id="SSF48056">
    <property type="entry name" value="Di-copper centre-containing domain"/>
    <property type="match status" value="1"/>
</dbReference>
<dbReference type="EMBL" id="ML213507">
    <property type="protein sequence ID" value="TFK53525.1"/>
    <property type="molecule type" value="Genomic_DNA"/>
</dbReference>
<feature type="domain" description="Tyrosinase copper-binding" evidence="4">
    <location>
        <begin position="293"/>
        <end position="304"/>
    </location>
</feature>
<keyword evidence="1" id="KW-0479">Metal-binding</keyword>
<protein>
    <submittedName>
        <fullName evidence="5">Di-copper centre-containing protein</fullName>
    </submittedName>
</protein>
<dbReference type="Gene3D" id="1.10.1280.10">
    <property type="entry name" value="Di-copper center containing domain from catechol oxidase"/>
    <property type="match status" value="1"/>
</dbReference>
<dbReference type="Pfam" id="PF00264">
    <property type="entry name" value="Tyrosinase"/>
    <property type="match status" value="1"/>
</dbReference>
<dbReference type="AlphaFoldDB" id="A0A5C3N8U3"/>
<keyword evidence="2" id="KW-0186">Copper</keyword>
<dbReference type="PANTHER" id="PTHR11474">
    <property type="entry name" value="TYROSINASE FAMILY MEMBER"/>
    <property type="match status" value="1"/>
</dbReference>
<dbReference type="STRING" id="5364.A0A5C3N8U3"/>
<evidence type="ECO:0000313" key="6">
    <source>
        <dbReference type="Proteomes" id="UP000305948"/>
    </source>
</evidence>
<dbReference type="PROSITE" id="PS00498">
    <property type="entry name" value="TYROSINASE_2"/>
    <property type="match status" value="1"/>
</dbReference>
<feature type="chain" id="PRO_5022999172" evidence="3">
    <location>
        <begin position="19"/>
        <end position="379"/>
    </location>
</feature>
<organism evidence="5 6">
    <name type="scientific">Heliocybe sulcata</name>
    <dbReference type="NCBI Taxonomy" id="5364"/>
    <lineage>
        <taxon>Eukaryota</taxon>
        <taxon>Fungi</taxon>
        <taxon>Dikarya</taxon>
        <taxon>Basidiomycota</taxon>
        <taxon>Agaricomycotina</taxon>
        <taxon>Agaricomycetes</taxon>
        <taxon>Gloeophyllales</taxon>
        <taxon>Gloeophyllaceae</taxon>
        <taxon>Heliocybe</taxon>
    </lineage>
</organism>
<dbReference type="PRINTS" id="PR00092">
    <property type="entry name" value="TYROSINASE"/>
</dbReference>
<evidence type="ECO:0000313" key="5">
    <source>
        <dbReference type="EMBL" id="TFK53525.1"/>
    </source>
</evidence>
<evidence type="ECO:0000259" key="4">
    <source>
        <dbReference type="PROSITE" id="PS00498"/>
    </source>
</evidence>